<feature type="region of interest" description="Disordered" evidence="7">
    <location>
        <begin position="230"/>
        <end position="273"/>
    </location>
</feature>
<evidence type="ECO:0000313" key="9">
    <source>
        <dbReference type="Proteomes" id="UP000515150"/>
    </source>
</evidence>
<dbReference type="Proteomes" id="UP000515150">
    <property type="component" value="Chromosome 8"/>
</dbReference>
<dbReference type="GO" id="GO:0003779">
    <property type="term" value="F:actin binding"/>
    <property type="evidence" value="ECO:0007669"/>
    <property type="project" value="TreeGrafter"/>
</dbReference>
<keyword evidence="3 6" id="KW-0728">SH3 domain</keyword>
<dbReference type="PANTHER" id="PTHR12287:SF19">
    <property type="entry name" value="EPIDERMAL GROWTH FACTOR RECEPTOR KINASE SUBSTRATE 8-LIKE PROTEIN 1"/>
    <property type="match status" value="1"/>
</dbReference>
<dbReference type="GO" id="GO:0007266">
    <property type="term" value="P:Rho protein signal transduction"/>
    <property type="evidence" value="ECO:0007669"/>
    <property type="project" value="TreeGrafter"/>
</dbReference>
<evidence type="ECO:0000256" key="3">
    <source>
        <dbReference type="ARBA" id="ARBA00022443"/>
    </source>
</evidence>
<dbReference type="InterPro" id="IPR013761">
    <property type="entry name" value="SAM/pointed_sf"/>
</dbReference>
<dbReference type="Gene3D" id="1.10.150.50">
    <property type="entry name" value="Transcription Factor, Ets-1"/>
    <property type="match status" value="1"/>
</dbReference>
<feature type="compositionally biased region" description="Basic residues" evidence="7">
    <location>
        <begin position="90"/>
        <end position="100"/>
    </location>
</feature>
<dbReference type="CDD" id="cd11764">
    <property type="entry name" value="SH3_Eps8"/>
    <property type="match status" value="1"/>
</dbReference>
<feature type="compositionally biased region" description="Basic and acidic residues" evidence="7">
    <location>
        <begin position="238"/>
        <end position="250"/>
    </location>
</feature>
<dbReference type="OrthoDB" id="4680325at2759"/>
<dbReference type="FunFam" id="1.10.150.50:FF:000023">
    <property type="entry name" value="Epidermal growth factor receptor kinase substrate 8"/>
    <property type="match status" value="1"/>
</dbReference>
<dbReference type="RefSeq" id="XP_029015568.1">
    <property type="nucleotide sequence ID" value="XM_029159735.3"/>
</dbReference>
<dbReference type="AlphaFoldDB" id="A0A6P7NB97"/>
<feature type="region of interest" description="Disordered" evidence="7">
    <location>
        <begin position="85"/>
        <end position="111"/>
    </location>
</feature>
<dbReference type="InterPro" id="IPR055093">
    <property type="entry name" value="EPS8_2nd"/>
</dbReference>
<dbReference type="Gene3D" id="2.30.30.40">
    <property type="entry name" value="SH3 Domains"/>
    <property type="match status" value="1"/>
</dbReference>
<evidence type="ECO:0000256" key="5">
    <source>
        <dbReference type="ARBA" id="ARBA00022553"/>
    </source>
</evidence>
<dbReference type="InterPro" id="IPR001452">
    <property type="entry name" value="SH3_domain"/>
</dbReference>
<evidence type="ECO:0000256" key="6">
    <source>
        <dbReference type="PROSITE-ProRule" id="PRU00192"/>
    </source>
</evidence>
<feature type="region of interest" description="Disordered" evidence="7">
    <location>
        <begin position="1"/>
        <end position="58"/>
    </location>
</feature>
<gene>
    <name evidence="10" type="primary">eps8l1a</name>
</gene>
<keyword evidence="9" id="KW-1185">Reference proteome</keyword>
<comment type="similarity">
    <text evidence="2">Belongs to the EPS8 family.</text>
</comment>
<evidence type="ECO:0000256" key="1">
    <source>
        <dbReference type="ARBA" id="ARBA00004496"/>
    </source>
</evidence>
<sequence length="514" mass="56689">MESQMSARPPSVTPRKHSGVRVMMTRGAQHPLDGASAHASSRKESGGGGGGSSPVDAQREVEILNHCFDDVERFMSRLQQTAEAQSVLNQRKKRSKKNKKKDGEDDLLTMKALPPPESEFVDIFQKIKYSLCLLPRLKPFISQPDAPELLHHIFTPLSLMVKTTGGPAFGASVISPAMTGGAVSLLQEHLTEPEKELWTSLGPNWTSPRSQLSVSAPSYAPVFLDGWQPRASDPTGRPLEDPIESQHRQDAAAATAALHSDEHDDPDGNEPQQNSELLYCCSYDFVARNSSELSVLQGETLEVIESSKRWWRCRNRFGQVGFVPSNMLEPLSAVTESERKNPVVRRDTKRTPSAYPAKYFSYAPTSPVGLNPMPQRPHSMVPTSTAMGENNNRVLIMNDELIEQINRKRGSQASGEAAVPLNYQSSPAEVTAWLTAKGISSSAIKTLGVLNGAQLFSLNKEELRMVTPDEGSRLYSQIMVQKSILEDAHKATELEAVMQKQKLKSDQMEQSKVF</sequence>
<dbReference type="SUPFAM" id="SSF50044">
    <property type="entry name" value="SH3-domain"/>
    <property type="match status" value="1"/>
</dbReference>
<dbReference type="InterPro" id="IPR036028">
    <property type="entry name" value="SH3-like_dom_sf"/>
</dbReference>
<dbReference type="CTD" id="503735"/>
<dbReference type="GO" id="GO:0031982">
    <property type="term" value="C:vesicle"/>
    <property type="evidence" value="ECO:0007669"/>
    <property type="project" value="TreeGrafter"/>
</dbReference>
<keyword evidence="4" id="KW-0963">Cytoplasm</keyword>
<dbReference type="GO" id="GO:0005737">
    <property type="term" value="C:cytoplasm"/>
    <property type="evidence" value="ECO:0007669"/>
    <property type="project" value="UniProtKB-SubCell"/>
</dbReference>
<evidence type="ECO:0000313" key="10">
    <source>
        <dbReference type="RefSeq" id="XP_029015568.1"/>
    </source>
</evidence>
<dbReference type="PROSITE" id="PS50002">
    <property type="entry name" value="SH3"/>
    <property type="match status" value="1"/>
</dbReference>
<evidence type="ECO:0000256" key="2">
    <source>
        <dbReference type="ARBA" id="ARBA00006197"/>
    </source>
</evidence>
<dbReference type="InterPro" id="IPR041418">
    <property type="entry name" value="SAM_3"/>
</dbReference>
<dbReference type="GeneID" id="114860822"/>
<dbReference type="InterPro" id="IPR039801">
    <property type="entry name" value="EPS8-like"/>
</dbReference>
<dbReference type="InterPro" id="IPR035462">
    <property type="entry name" value="Eps8_SH3"/>
</dbReference>
<keyword evidence="5" id="KW-0597">Phosphoprotein</keyword>
<dbReference type="Pfam" id="PF00018">
    <property type="entry name" value="SH3_1"/>
    <property type="match status" value="1"/>
</dbReference>
<dbReference type="CDD" id="cd09540">
    <property type="entry name" value="SAM_EPS8-like"/>
    <property type="match status" value="1"/>
</dbReference>
<dbReference type="PANTHER" id="PTHR12287">
    <property type="entry name" value="EPIDERMAL GROWTH FACTOR RECEPTOR KINASE SUBSTRATE EPS8-RELATED PROTEIN"/>
    <property type="match status" value="1"/>
</dbReference>
<dbReference type="GO" id="GO:1900029">
    <property type="term" value="P:positive regulation of ruffle assembly"/>
    <property type="evidence" value="ECO:0007669"/>
    <property type="project" value="TreeGrafter"/>
</dbReference>
<accession>A0A6P7NB97</accession>
<dbReference type="SMART" id="SM00326">
    <property type="entry name" value="SH3"/>
    <property type="match status" value="1"/>
</dbReference>
<comment type="subcellular location">
    <subcellularLocation>
        <location evidence="1">Cytoplasm</location>
    </subcellularLocation>
</comment>
<name>A0A6P7NB97_BETSP</name>
<protein>
    <submittedName>
        <fullName evidence="10">Epidermal growth factor receptor kinase substrate 8-like protein 1a isoform X1</fullName>
    </submittedName>
</protein>
<feature type="domain" description="SH3" evidence="8">
    <location>
        <begin position="274"/>
        <end position="333"/>
    </location>
</feature>
<evidence type="ECO:0000256" key="4">
    <source>
        <dbReference type="ARBA" id="ARBA00022490"/>
    </source>
</evidence>
<dbReference type="KEGG" id="bspl:114860822"/>
<dbReference type="SUPFAM" id="SSF47769">
    <property type="entry name" value="SAM/Pointed domain"/>
    <property type="match status" value="1"/>
</dbReference>
<evidence type="ECO:0000259" key="8">
    <source>
        <dbReference type="PROSITE" id="PS50002"/>
    </source>
</evidence>
<dbReference type="GO" id="GO:0032587">
    <property type="term" value="C:ruffle membrane"/>
    <property type="evidence" value="ECO:0007669"/>
    <property type="project" value="TreeGrafter"/>
</dbReference>
<organism evidence="9 10">
    <name type="scientific">Betta splendens</name>
    <name type="common">Siamese fighting fish</name>
    <dbReference type="NCBI Taxonomy" id="158456"/>
    <lineage>
        <taxon>Eukaryota</taxon>
        <taxon>Metazoa</taxon>
        <taxon>Chordata</taxon>
        <taxon>Craniata</taxon>
        <taxon>Vertebrata</taxon>
        <taxon>Euteleostomi</taxon>
        <taxon>Actinopterygii</taxon>
        <taxon>Neopterygii</taxon>
        <taxon>Teleostei</taxon>
        <taxon>Neoteleostei</taxon>
        <taxon>Acanthomorphata</taxon>
        <taxon>Anabantaria</taxon>
        <taxon>Anabantiformes</taxon>
        <taxon>Anabantoidei</taxon>
        <taxon>Osphronemidae</taxon>
        <taxon>Betta</taxon>
    </lineage>
</organism>
<evidence type="ECO:0000256" key="7">
    <source>
        <dbReference type="SAM" id="MobiDB-lite"/>
    </source>
</evidence>
<dbReference type="GO" id="GO:0035023">
    <property type="term" value="P:regulation of Rho protein signal transduction"/>
    <property type="evidence" value="ECO:0007669"/>
    <property type="project" value="TreeGrafter"/>
</dbReference>
<reference evidence="10" key="1">
    <citation type="submission" date="2025-08" db="UniProtKB">
        <authorList>
            <consortium name="RefSeq"/>
        </authorList>
    </citation>
    <scope>IDENTIFICATION</scope>
</reference>
<dbReference type="Pfam" id="PF18016">
    <property type="entry name" value="SAM_3"/>
    <property type="match status" value="1"/>
</dbReference>
<dbReference type="Pfam" id="PF22975">
    <property type="entry name" value="EPS8_2nd"/>
    <property type="match status" value="1"/>
</dbReference>
<proteinExistence type="inferred from homology"/>